<evidence type="ECO:0000313" key="2">
    <source>
        <dbReference type="EMBL" id="VAX14871.1"/>
    </source>
</evidence>
<dbReference type="SUPFAM" id="SSF56300">
    <property type="entry name" value="Metallo-dependent phosphatases"/>
    <property type="match status" value="1"/>
</dbReference>
<dbReference type="InterPro" id="IPR050126">
    <property type="entry name" value="Ap4A_hydrolase"/>
</dbReference>
<proteinExistence type="predicted"/>
<accession>A0A3B1BK12</accession>
<reference evidence="2" key="1">
    <citation type="submission" date="2018-06" db="EMBL/GenBank/DDBJ databases">
        <authorList>
            <person name="Zhirakovskaya E."/>
        </authorList>
    </citation>
    <scope>NUCLEOTIDE SEQUENCE</scope>
</reference>
<dbReference type="EMBL" id="UOGA01000023">
    <property type="protein sequence ID" value="VAX14871.1"/>
    <property type="molecule type" value="Genomic_DNA"/>
</dbReference>
<dbReference type="PIRSF" id="PIRSF000883">
    <property type="entry name" value="Pesterase_MJ0912"/>
    <property type="match status" value="1"/>
</dbReference>
<protein>
    <recommendedName>
        <fullName evidence="1">Calcineurin-like phosphoesterase domain-containing protein</fullName>
    </recommendedName>
</protein>
<dbReference type="AlphaFoldDB" id="A0A3B1BK12"/>
<dbReference type="InterPro" id="IPR024654">
    <property type="entry name" value="Calcineurin-like_PHP_lpxH"/>
</dbReference>
<dbReference type="Gene3D" id="3.60.21.10">
    <property type="match status" value="1"/>
</dbReference>
<feature type="domain" description="Calcineurin-like phosphoesterase" evidence="1">
    <location>
        <begin position="1"/>
        <end position="200"/>
    </location>
</feature>
<dbReference type="GO" id="GO:0005737">
    <property type="term" value="C:cytoplasm"/>
    <property type="evidence" value="ECO:0007669"/>
    <property type="project" value="TreeGrafter"/>
</dbReference>
<dbReference type="CDD" id="cd00838">
    <property type="entry name" value="MPP_superfamily"/>
    <property type="match status" value="1"/>
</dbReference>
<name>A0A3B1BK12_9ZZZZ</name>
<dbReference type="PANTHER" id="PTHR42850:SF2">
    <property type="entry name" value="BLL5683 PROTEIN"/>
    <property type="match status" value="1"/>
</dbReference>
<dbReference type="PANTHER" id="PTHR42850">
    <property type="entry name" value="METALLOPHOSPHOESTERASE"/>
    <property type="match status" value="1"/>
</dbReference>
<evidence type="ECO:0000259" key="1">
    <source>
        <dbReference type="Pfam" id="PF12850"/>
    </source>
</evidence>
<dbReference type="Pfam" id="PF12850">
    <property type="entry name" value="Metallophos_2"/>
    <property type="match status" value="1"/>
</dbReference>
<organism evidence="2">
    <name type="scientific">hydrothermal vent metagenome</name>
    <dbReference type="NCBI Taxonomy" id="652676"/>
    <lineage>
        <taxon>unclassified sequences</taxon>
        <taxon>metagenomes</taxon>
        <taxon>ecological metagenomes</taxon>
    </lineage>
</organism>
<dbReference type="InterPro" id="IPR011152">
    <property type="entry name" value="Pesterase_MJ0912"/>
</dbReference>
<dbReference type="GO" id="GO:0016791">
    <property type="term" value="F:phosphatase activity"/>
    <property type="evidence" value="ECO:0007669"/>
    <property type="project" value="TreeGrafter"/>
</dbReference>
<dbReference type="InterPro" id="IPR029052">
    <property type="entry name" value="Metallo-depent_PP-like"/>
</dbReference>
<gene>
    <name evidence="2" type="ORF">MNBD_NITROSPINAE04-1611</name>
</gene>
<sequence>MRYALISDIHANLEAFEAVLKDIKSVGVDNTLFLGDIVGYGPNPNECVDLLLKEADLSLGGNHDWAAVGMTSSEYFNPYAKSAMDWTVETLRDDLKDFLLRTRAIDTFDGIQVAHSSPLNPEQWQYIMTQKDAAENYPHIQGEICFIGHSHQPIIIECAGPDDIRALRVDTMTLNPKMKYLVNIGSVGQPRDSNNHSCWVVYDSDLGSVEFRRVGYDISVTQKKMSDAGLAKYLIDRLSEGR</sequence>